<dbReference type="RefSeq" id="WP_008565940.1">
    <property type="nucleotide sequence ID" value="NZ_JH594506.1"/>
</dbReference>
<dbReference type="HOGENOM" id="CLU_2035879_0_0_10"/>
<dbReference type="EMBL" id="AGEK01000032">
    <property type="protein sequence ID" value="EHO68663.1"/>
    <property type="molecule type" value="Genomic_DNA"/>
</dbReference>
<keyword evidence="2" id="KW-1185">Reference proteome</keyword>
<dbReference type="Proteomes" id="UP000003167">
    <property type="component" value="Unassembled WGS sequence"/>
</dbReference>
<name>H1HP23_9BACT</name>
<accession>H1HP23</accession>
<sequence>MERILESMKSEIVAILALSPDRYTWKGTTTDLLEAINAVCMGCDLCDATGRCYSFGRLTHDVCLRLNLHEPHNPRSYLSKARQRRNLHRPPFMRRYALALETVDRPLFRYIHAVSLEREQP</sequence>
<evidence type="ECO:0000313" key="1">
    <source>
        <dbReference type="EMBL" id="EHO68663.1"/>
    </source>
</evidence>
<comment type="caution">
    <text evidence="1">The sequence shown here is derived from an EMBL/GenBank/DDBJ whole genome shotgun (WGS) entry which is preliminary data.</text>
</comment>
<dbReference type="PATRIC" id="fig|999422.3.peg.2019"/>
<proteinExistence type="predicted"/>
<gene>
    <name evidence="1" type="ORF">HMPREF9944_01917</name>
</gene>
<reference evidence="1 2" key="1">
    <citation type="submission" date="2011-12" db="EMBL/GenBank/DDBJ databases">
        <title>The Genome Sequence of Prevotella maculosa OT 289.</title>
        <authorList>
            <consortium name="The Broad Institute Genome Sequencing Platform"/>
            <person name="Earl A."/>
            <person name="Ward D."/>
            <person name="Feldgarden M."/>
            <person name="Gevers D."/>
            <person name="Izard J."/>
            <person name="Blanton J.M."/>
            <person name="Mathney J."/>
            <person name="Tanner A.C."/>
            <person name="Dewhirst F.E."/>
            <person name="Young S.K."/>
            <person name="Zeng Q."/>
            <person name="Gargeya S."/>
            <person name="Fitzgerald M."/>
            <person name="Haas B."/>
            <person name="Abouelleil A."/>
            <person name="Alvarado L."/>
            <person name="Arachchi H.M."/>
            <person name="Berlin A."/>
            <person name="Chapman S.B."/>
            <person name="Gearin G."/>
            <person name="Goldberg J."/>
            <person name="Griggs A."/>
            <person name="Gujja S."/>
            <person name="Hansen M."/>
            <person name="Heiman D."/>
            <person name="Howarth C."/>
            <person name="Larimer J."/>
            <person name="Lui A."/>
            <person name="MacDonald P.J.P."/>
            <person name="McCowen C."/>
            <person name="Montmayeur A."/>
            <person name="Murphy C."/>
            <person name="Neiman D."/>
            <person name="Pearson M."/>
            <person name="Priest M."/>
            <person name="Roberts A."/>
            <person name="Saif S."/>
            <person name="Shea T."/>
            <person name="Sisk P."/>
            <person name="Stolte C."/>
            <person name="Sykes S."/>
            <person name="Wortman J."/>
            <person name="Nusbaum C."/>
            <person name="Birren B."/>
        </authorList>
    </citation>
    <scope>NUCLEOTIDE SEQUENCE [LARGE SCALE GENOMIC DNA]</scope>
    <source>
        <strain evidence="1 2">OT 289</strain>
    </source>
</reference>
<organism evidence="1 2">
    <name type="scientific">Segatella maculosa OT 289</name>
    <dbReference type="NCBI Taxonomy" id="999422"/>
    <lineage>
        <taxon>Bacteria</taxon>
        <taxon>Pseudomonadati</taxon>
        <taxon>Bacteroidota</taxon>
        <taxon>Bacteroidia</taxon>
        <taxon>Bacteroidales</taxon>
        <taxon>Prevotellaceae</taxon>
        <taxon>Segatella</taxon>
    </lineage>
</organism>
<protein>
    <submittedName>
        <fullName evidence="1">Uncharacterized protein</fullName>
    </submittedName>
</protein>
<dbReference type="AlphaFoldDB" id="H1HP23"/>
<dbReference type="OrthoDB" id="1082243at2"/>
<evidence type="ECO:0000313" key="2">
    <source>
        <dbReference type="Proteomes" id="UP000003167"/>
    </source>
</evidence>